<comment type="caution">
    <text evidence="1">The sequence shown here is derived from an EMBL/GenBank/DDBJ whole genome shotgun (WGS) entry which is preliminary data.</text>
</comment>
<evidence type="ECO:0000313" key="1">
    <source>
        <dbReference type="EMBL" id="MFI6497190.1"/>
    </source>
</evidence>
<protein>
    <recommendedName>
        <fullName evidence="3">Minor tail protein</fullName>
    </recommendedName>
</protein>
<evidence type="ECO:0008006" key="3">
    <source>
        <dbReference type="Google" id="ProtNLM"/>
    </source>
</evidence>
<dbReference type="RefSeq" id="WP_397079866.1">
    <property type="nucleotide sequence ID" value="NZ_JBITGY010000002.1"/>
</dbReference>
<organism evidence="1 2">
    <name type="scientific">Nonomuraea typhae</name>
    <dbReference type="NCBI Taxonomy" id="2603600"/>
    <lineage>
        <taxon>Bacteria</taxon>
        <taxon>Bacillati</taxon>
        <taxon>Actinomycetota</taxon>
        <taxon>Actinomycetes</taxon>
        <taxon>Streptosporangiales</taxon>
        <taxon>Streptosporangiaceae</taxon>
        <taxon>Nonomuraea</taxon>
    </lineage>
</organism>
<proteinExistence type="predicted"/>
<keyword evidence="2" id="KW-1185">Reference proteome</keyword>
<evidence type="ECO:0000313" key="2">
    <source>
        <dbReference type="Proteomes" id="UP001612741"/>
    </source>
</evidence>
<dbReference type="EMBL" id="JBITGY010000002">
    <property type="protein sequence ID" value="MFI6497190.1"/>
    <property type="molecule type" value="Genomic_DNA"/>
</dbReference>
<dbReference type="Proteomes" id="UP001612741">
    <property type="component" value="Unassembled WGS sequence"/>
</dbReference>
<name>A0ABW7YMQ9_9ACTN</name>
<reference evidence="1 2" key="1">
    <citation type="submission" date="2024-10" db="EMBL/GenBank/DDBJ databases">
        <title>The Natural Products Discovery Center: Release of the First 8490 Sequenced Strains for Exploring Actinobacteria Biosynthetic Diversity.</title>
        <authorList>
            <person name="Kalkreuter E."/>
            <person name="Kautsar S.A."/>
            <person name="Yang D."/>
            <person name="Bader C.D."/>
            <person name="Teijaro C.N."/>
            <person name="Fluegel L."/>
            <person name="Davis C.M."/>
            <person name="Simpson J.R."/>
            <person name="Lauterbach L."/>
            <person name="Steele A.D."/>
            <person name="Gui C."/>
            <person name="Meng S."/>
            <person name="Li G."/>
            <person name="Viehrig K."/>
            <person name="Ye F."/>
            <person name="Su P."/>
            <person name="Kiefer A.F."/>
            <person name="Nichols A."/>
            <person name="Cepeda A.J."/>
            <person name="Yan W."/>
            <person name="Fan B."/>
            <person name="Jiang Y."/>
            <person name="Adhikari A."/>
            <person name="Zheng C.-J."/>
            <person name="Schuster L."/>
            <person name="Cowan T.M."/>
            <person name="Smanski M.J."/>
            <person name="Chevrette M.G."/>
            <person name="De Carvalho L.P.S."/>
            <person name="Shen B."/>
        </authorList>
    </citation>
    <scope>NUCLEOTIDE SEQUENCE [LARGE SCALE GENOMIC DNA]</scope>
    <source>
        <strain evidence="1 2">NPDC050545</strain>
    </source>
</reference>
<gene>
    <name evidence="1" type="ORF">ACIBG2_07400</name>
</gene>
<accession>A0ABW7YMQ9</accession>
<sequence length="408" mass="42208">MRKGPFSEQVIVVVPDDDTPPSAPSAPAVSTRLGMIHVAWDGMTATGTAMPTDLDRVNVWMADPLAPGSAQVVDSMRGAETVVVGGQPYNADRELWLTAVDRSGNESASSGRVTIATKPLVDTDLIGKILSGANIIAGTVNAADAVIANTVTGNLIQANAINTGHLQANAVTTPVLAAGAVTAGKLESVLTLSTRIVAGNPNAARVELNSTGIRAYNANGVDTVNLSTNGTFTLRSAATGARVQLDNTGFKAFNVAGQQTVDIGSTGNVSLIGQISSGTSGRRIEVSPLSATDPEIRFYSDDGLNYVSLVSPSGRTLNDPYLDVKTPNIEGRESILHMEAGTAYFANRGARGEDSAGIRVDRSGTAQLMGKTGWISIGYDAFAIVGTDKVEIFANGGLWVNGVKIAPL</sequence>